<evidence type="ECO:0000313" key="1">
    <source>
        <dbReference type="EMBL" id="AST91648.1"/>
    </source>
</evidence>
<proteinExistence type="predicted"/>
<gene>
    <name evidence="1" type="ORF">BC6307_10330</name>
</gene>
<protein>
    <recommendedName>
        <fullName evidence="3">Nucleotidyltransferase</fullName>
    </recommendedName>
</protein>
<name>A0A223KQN2_9BACI</name>
<dbReference type="RefSeq" id="WP_066414255.1">
    <property type="nucleotide sequence ID" value="NZ_CP018866.1"/>
</dbReference>
<dbReference type="KEGG" id="bcoh:BC6307_10330"/>
<evidence type="ECO:0000313" key="2">
    <source>
        <dbReference type="Proteomes" id="UP000215224"/>
    </source>
</evidence>
<dbReference type="PANTHER" id="PTHR34817:SF2">
    <property type="entry name" value="NUCLEOTIDYLTRANSFERASE"/>
    <property type="match status" value="1"/>
</dbReference>
<dbReference type="Proteomes" id="UP000215224">
    <property type="component" value="Chromosome"/>
</dbReference>
<evidence type="ECO:0008006" key="3">
    <source>
        <dbReference type="Google" id="ProtNLM"/>
    </source>
</evidence>
<dbReference type="EMBL" id="CP018866">
    <property type="protein sequence ID" value="AST91648.1"/>
    <property type="molecule type" value="Genomic_DNA"/>
</dbReference>
<dbReference type="PANTHER" id="PTHR34817">
    <property type="entry name" value="NUCLEOTIDYLTRANSFERASE"/>
    <property type="match status" value="1"/>
</dbReference>
<sequence>MDFSNLFSQLEKEHNFQILFACEAGSRTYGTAGENSDYDIRIIYKRTIKEYLSLKPNNNDSFTYKNGEFDIQGWDLRKALLLAKKSNPSLYEMINGNEYYVANSSLVSSLRTIINDTYSKKVLASHYTQLLAKNIKLYNEKKKSSYLYHSFRSALMIEYMLKFHQLPPIALSQLINSSEMFSQNDLNIVIEIKKNGTISNEDSMNRLLKELQLYVVEAKRLIDHLEQLDTNKVQWSSLEHIFLEQIGFKQ</sequence>
<dbReference type="STRING" id="1314751.GCA_001591425_01528"/>
<keyword evidence="2" id="KW-1185">Reference proteome</keyword>
<accession>A0A223KQN2</accession>
<dbReference type="AlphaFoldDB" id="A0A223KQN2"/>
<dbReference type="Pfam" id="PF10127">
    <property type="entry name" value="RlaP"/>
    <property type="match status" value="1"/>
</dbReference>
<reference evidence="1 2" key="1">
    <citation type="submission" date="2016-12" db="EMBL/GenBank/DDBJ databases">
        <title>The whole genome sequencing and assembly of Bacillus cohnii DSM 6307T strain.</title>
        <authorList>
            <person name="Lee Y.-J."/>
            <person name="Yi H."/>
            <person name="Bahn Y.-S."/>
            <person name="Kim J.F."/>
            <person name="Lee D.-W."/>
        </authorList>
    </citation>
    <scope>NUCLEOTIDE SEQUENCE [LARGE SCALE GENOMIC DNA]</scope>
    <source>
        <strain evidence="1 2">DSM 6307</strain>
    </source>
</reference>
<organism evidence="1 2">
    <name type="scientific">Sutcliffiella cohnii</name>
    <dbReference type="NCBI Taxonomy" id="33932"/>
    <lineage>
        <taxon>Bacteria</taxon>
        <taxon>Bacillati</taxon>
        <taxon>Bacillota</taxon>
        <taxon>Bacilli</taxon>
        <taxon>Bacillales</taxon>
        <taxon>Bacillaceae</taxon>
        <taxon>Sutcliffiella</taxon>
    </lineage>
</organism>
<dbReference type="InterPro" id="IPR018775">
    <property type="entry name" value="RlaP"/>
</dbReference>